<proteinExistence type="predicted"/>
<dbReference type="AlphaFoldDB" id="A0A1E4QZ13"/>
<name>A0A1E4QZ13_9BACI</name>
<reference evidence="1 2" key="1">
    <citation type="submission" date="2016-09" db="EMBL/GenBank/DDBJ databases">
        <title>Draft genome sequence of the soil isolate, Lysinibacillus fusiformis M5, a potential hypoxanthine producer.</title>
        <authorList>
            <person name="Gallegos-Monterrosa R."/>
            <person name="Maroti G."/>
            <person name="Balint B."/>
            <person name="Kovacs A.T."/>
        </authorList>
    </citation>
    <scope>NUCLEOTIDE SEQUENCE [LARGE SCALE GENOMIC DNA]</scope>
    <source>
        <strain evidence="1 2">M5</strain>
    </source>
</reference>
<accession>A0A1E4QZ13</accession>
<sequence>MDSITTLAKMLKQNENPKTVSMSTGIVISPPPNAQIRLNDTVILGNNQLVFAAHILDDYEREIELEGELKFTDADCGTIVNAAGTGSVVSLNVDTTFEAKKVKSTTKDTIKEGDEVILLPTADEQLYFVVGKAVRFE</sequence>
<organism evidence="1 2">
    <name type="scientific">Lysinibacillus fusiformis</name>
    <dbReference type="NCBI Taxonomy" id="28031"/>
    <lineage>
        <taxon>Bacteria</taxon>
        <taxon>Bacillati</taxon>
        <taxon>Bacillota</taxon>
        <taxon>Bacilli</taxon>
        <taxon>Bacillales</taxon>
        <taxon>Bacillaceae</taxon>
        <taxon>Lysinibacillus</taxon>
    </lineage>
</organism>
<dbReference type="RefSeq" id="WP_069482497.1">
    <property type="nucleotide sequence ID" value="NZ_KV766182.1"/>
</dbReference>
<gene>
    <name evidence="1" type="ORF">BG258_22785</name>
</gene>
<evidence type="ECO:0008006" key="3">
    <source>
        <dbReference type="Google" id="ProtNLM"/>
    </source>
</evidence>
<protein>
    <recommendedName>
        <fullName evidence="3">DUF2577 domain-containing protein</fullName>
    </recommendedName>
</protein>
<dbReference type="InterPro" id="IPR022555">
    <property type="entry name" value="DUF2577"/>
</dbReference>
<dbReference type="Pfam" id="PF10844">
    <property type="entry name" value="DUF2577"/>
    <property type="match status" value="1"/>
</dbReference>
<evidence type="ECO:0000313" key="2">
    <source>
        <dbReference type="Proteomes" id="UP000094784"/>
    </source>
</evidence>
<comment type="caution">
    <text evidence="1">The sequence shown here is derived from an EMBL/GenBank/DDBJ whole genome shotgun (WGS) entry which is preliminary data.</text>
</comment>
<evidence type="ECO:0000313" key="1">
    <source>
        <dbReference type="EMBL" id="ODV53452.1"/>
    </source>
</evidence>
<dbReference type="Proteomes" id="UP000094784">
    <property type="component" value="Unassembled WGS sequence"/>
</dbReference>
<dbReference type="EMBL" id="MECQ01000006">
    <property type="protein sequence ID" value="ODV53452.1"/>
    <property type="molecule type" value="Genomic_DNA"/>
</dbReference>
<dbReference type="OrthoDB" id="2974213at2"/>